<feature type="compositionally biased region" description="Acidic residues" evidence="1">
    <location>
        <begin position="660"/>
        <end position="679"/>
    </location>
</feature>
<evidence type="ECO:0000256" key="1">
    <source>
        <dbReference type="SAM" id="MobiDB-lite"/>
    </source>
</evidence>
<feature type="compositionally biased region" description="Acidic residues" evidence="1">
    <location>
        <begin position="629"/>
        <end position="646"/>
    </location>
</feature>
<dbReference type="EMBL" id="BDGI01000139">
    <property type="protein sequence ID" value="GAV29805.1"/>
    <property type="molecule type" value="Genomic_DNA"/>
</dbReference>
<accession>A0A1Q2YJV6</accession>
<feature type="compositionally biased region" description="Acidic residues" evidence="1">
    <location>
        <begin position="446"/>
        <end position="462"/>
    </location>
</feature>
<reference evidence="2 3" key="1">
    <citation type="submission" date="2016-08" db="EMBL/GenBank/DDBJ databases">
        <title>Whole genome shotgun sequence of Pichia membranifaciens KS47-1.</title>
        <authorList>
            <person name="Konishi M."/>
            <person name="Ishida M."/>
            <person name="Arakawa T."/>
            <person name="Kato Y."/>
            <person name="Horiuchi J."/>
        </authorList>
    </citation>
    <scope>NUCLEOTIDE SEQUENCE [LARGE SCALE GENOMIC DNA]</scope>
    <source>
        <strain evidence="2 3">KS47-1</strain>
    </source>
</reference>
<feature type="region of interest" description="Disordered" evidence="1">
    <location>
        <begin position="624"/>
        <end position="679"/>
    </location>
</feature>
<keyword evidence="3" id="KW-1185">Reference proteome</keyword>
<protein>
    <recommendedName>
        <fullName evidence="4">Small-subunit processome Utp12 domain-containing protein</fullName>
    </recommendedName>
</protein>
<evidence type="ECO:0008006" key="4">
    <source>
        <dbReference type="Google" id="ProtNLM"/>
    </source>
</evidence>
<gene>
    <name evidence="2" type="ORF">PMKS-003309</name>
</gene>
<dbReference type="SUPFAM" id="SSF101908">
    <property type="entry name" value="Putative isomerase YbhE"/>
    <property type="match status" value="1"/>
</dbReference>
<dbReference type="AlphaFoldDB" id="A0A1Q2YJV6"/>
<feature type="region of interest" description="Disordered" evidence="1">
    <location>
        <begin position="431"/>
        <end position="462"/>
    </location>
</feature>
<evidence type="ECO:0000313" key="2">
    <source>
        <dbReference type="EMBL" id="GAV29805.1"/>
    </source>
</evidence>
<name>A0A1Q2YJV6_9ASCO</name>
<organism evidence="2 3">
    <name type="scientific">Pichia membranifaciens</name>
    <dbReference type="NCBI Taxonomy" id="4926"/>
    <lineage>
        <taxon>Eukaryota</taxon>
        <taxon>Fungi</taxon>
        <taxon>Dikarya</taxon>
        <taxon>Ascomycota</taxon>
        <taxon>Saccharomycotina</taxon>
        <taxon>Pichiomycetes</taxon>
        <taxon>Pichiales</taxon>
        <taxon>Pichiaceae</taxon>
        <taxon>Pichia</taxon>
    </lineage>
</organism>
<feature type="region of interest" description="Disordered" evidence="1">
    <location>
        <begin position="237"/>
        <end position="280"/>
    </location>
</feature>
<sequence length="679" mass="75175">MKSPITAVPSVGNFLVASNILRPGRNEICIQQLEQQDEPTTQNKPAYNSNIEFQNDESVSNFKWIRQENGNACAATSAASTRKRRNSDSDLVPGNIEKFTDCLVILLATGEILIYSTSTKEFVNKISTESPFSAIEVINKLGYSKKALYNYDYDLIAFDATSSSLKYFSSNSPQLVNSVPFKHDSAISCIFFNSSILDSRSSSNIELILASNSTLYLLDQSHEVVKTIDIKLEASNTTPSTLDSSPAKGKASKSKSKSKTANNNTSELVEPPLSSSSSSPSIIKIMKSSSFLYIVRTDSPIIQVVDIDAKDTNLFRFIIASNNITDVSLLNTSKSVLLSATLIDGSIELFQSNDECSFAKLEIEGGSDVGRFVGLLNSSNVIDGVYKGIWYDNFNVQVTDFEFENISKLNGTITISVTELADPTDEIIDLGEDEEDNSNDIKTEANSDDNANEEKEENDEALAGNEDADVAMEDKMKDYKCDDLTHITELIKPRLVHKKHGDVYDKELAQMLSQNTDYAKSVIYLLSAQDSIVMFSKVAFIISQYQNQPLNQGLDFINSIKEWLKWLLVLRGAVLAEDDVSIGWLRLLQSEFKQEARSLNGMIKLTGKLSLLRDQLTVRKEMMRRNASGDEDEEAVDTDALEETTFAEDATSSVVLDGEGGFEDEEEEDNNNEEENTGE</sequence>
<proteinExistence type="predicted"/>
<dbReference type="OrthoDB" id="30195at2759"/>
<evidence type="ECO:0000313" key="3">
    <source>
        <dbReference type="Proteomes" id="UP000186136"/>
    </source>
</evidence>
<dbReference type="Proteomes" id="UP000186136">
    <property type="component" value="Unassembled WGS sequence"/>
</dbReference>
<comment type="caution">
    <text evidence="2">The sequence shown here is derived from an EMBL/GenBank/DDBJ whole genome shotgun (WGS) entry which is preliminary data.</text>
</comment>